<dbReference type="InterPro" id="IPR004477">
    <property type="entry name" value="ComEC_N"/>
</dbReference>
<feature type="transmembrane region" description="Helical" evidence="6">
    <location>
        <begin position="6"/>
        <end position="23"/>
    </location>
</feature>
<feature type="transmembrane region" description="Helical" evidence="6">
    <location>
        <begin position="35"/>
        <end position="59"/>
    </location>
</feature>
<proteinExistence type="predicted"/>
<keyword evidence="10" id="KW-1185">Reference proteome</keyword>
<dbReference type="Pfam" id="PF03772">
    <property type="entry name" value="Competence"/>
    <property type="match status" value="1"/>
</dbReference>
<evidence type="ECO:0000256" key="4">
    <source>
        <dbReference type="ARBA" id="ARBA00022989"/>
    </source>
</evidence>
<dbReference type="InterPro" id="IPR025405">
    <property type="entry name" value="DUF4131"/>
</dbReference>
<evidence type="ECO:0000256" key="2">
    <source>
        <dbReference type="ARBA" id="ARBA00022475"/>
    </source>
</evidence>
<dbReference type="RefSeq" id="WP_265262477.1">
    <property type="nucleotide sequence ID" value="NZ_JAIHOM010000003.1"/>
</dbReference>
<feature type="domain" description="ComEC/Rec2-related protein" evidence="7">
    <location>
        <begin position="234"/>
        <end position="493"/>
    </location>
</feature>
<evidence type="ECO:0000313" key="9">
    <source>
        <dbReference type="EMBL" id="MCW6034823.1"/>
    </source>
</evidence>
<feature type="transmembrane region" description="Helical" evidence="6">
    <location>
        <begin position="256"/>
        <end position="278"/>
    </location>
</feature>
<feature type="transmembrane region" description="Helical" evidence="6">
    <location>
        <begin position="285"/>
        <end position="300"/>
    </location>
</feature>
<evidence type="ECO:0000313" key="10">
    <source>
        <dbReference type="Proteomes" id="UP001526426"/>
    </source>
</evidence>
<evidence type="ECO:0000256" key="3">
    <source>
        <dbReference type="ARBA" id="ARBA00022692"/>
    </source>
</evidence>
<evidence type="ECO:0000259" key="7">
    <source>
        <dbReference type="Pfam" id="PF03772"/>
    </source>
</evidence>
<comment type="caution">
    <text evidence="9">The sequence shown here is derived from an EMBL/GenBank/DDBJ whole genome shotgun (WGS) entry which is preliminary data.</text>
</comment>
<dbReference type="InterPro" id="IPR052159">
    <property type="entry name" value="Competence_DNA_uptake"/>
</dbReference>
<gene>
    <name evidence="9" type="ORF">K4A83_00830</name>
</gene>
<dbReference type="Pfam" id="PF13567">
    <property type="entry name" value="DUF4131"/>
    <property type="match status" value="1"/>
</dbReference>
<feature type="transmembrane region" description="Helical" evidence="6">
    <location>
        <begin position="476"/>
        <end position="494"/>
    </location>
</feature>
<keyword evidence="3 6" id="KW-0812">Transmembrane</keyword>
<dbReference type="NCBIfam" id="TIGR00360">
    <property type="entry name" value="ComEC_N-term"/>
    <property type="match status" value="1"/>
</dbReference>
<name>A0ABT3KZZ3_9CYAN</name>
<keyword evidence="2" id="KW-1003">Cell membrane</keyword>
<feature type="transmembrane region" description="Helical" evidence="6">
    <location>
        <begin position="306"/>
        <end position="323"/>
    </location>
</feature>
<organism evidence="9 10">
    <name type="scientific">Spirulina subsalsa FACHB-351</name>
    <dbReference type="NCBI Taxonomy" id="234711"/>
    <lineage>
        <taxon>Bacteria</taxon>
        <taxon>Bacillati</taxon>
        <taxon>Cyanobacteriota</taxon>
        <taxon>Cyanophyceae</taxon>
        <taxon>Spirulinales</taxon>
        <taxon>Spirulinaceae</taxon>
        <taxon>Spirulina</taxon>
    </lineage>
</organism>
<feature type="transmembrane region" description="Helical" evidence="6">
    <location>
        <begin position="381"/>
        <end position="400"/>
    </location>
</feature>
<feature type="transmembrane region" description="Helical" evidence="6">
    <location>
        <begin position="420"/>
        <end position="441"/>
    </location>
</feature>
<evidence type="ECO:0000256" key="6">
    <source>
        <dbReference type="SAM" id="Phobius"/>
    </source>
</evidence>
<feature type="transmembrane region" description="Helical" evidence="6">
    <location>
        <begin position="65"/>
        <end position="84"/>
    </location>
</feature>
<dbReference type="Proteomes" id="UP001526426">
    <property type="component" value="Unassembled WGS sequence"/>
</dbReference>
<feature type="domain" description="DUF4131" evidence="8">
    <location>
        <begin position="40"/>
        <end position="195"/>
    </location>
</feature>
<dbReference type="EMBL" id="JAIHOM010000003">
    <property type="protein sequence ID" value="MCW6034823.1"/>
    <property type="molecule type" value="Genomic_DNA"/>
</dbReference>
<keyword evidence="5 6" id="KW-0472">Membrane</keyword>
<comment type="subcellular location">
    <subcellularLocation>
        <location evidence="1">Cell membrane</location>
        <topology evidence="1">Multi-pass membrane protein</topology>
    </subcellularLocation>
</comment>
<keyword evidence="4 6" id="KW-1133">Transmembrane helix</keyword>
<accession>A0ABT3KZZ3</accession>
<evidence type="ECO:0000259" key="8">
    <source>
        <dbReference type="Pfam" id="PF13567"/>
    </source>
</evidence>
<reference evidence="9 10" key="1">
    <citation type="submission" date="2021-08" db="EMBL/GenBank/DDBJ databases">
        <title>Draft genome sequence of Spirulina subsalsa with high tolerance to salinity and hype-accumulation of phycocyanin.</title>
        <authorList>
            <person name="Pei H."/>
            <person name="Jiang L."/>
        </authorList>
    </citation>
    <scope>NUCLEOTIDE SEQUENCE [LARGE SCALE GENOMIC DNA]</scope>
    <source>
        <strain evidence="9 10">FACHB-351</strain>
    </source>
</reference>
<sequence length="749" mass="82155">MNQQGWATICLVYGLGLVSTGLLRPLLPTSSQPSVLWGSLALIWLILGAVGAFLLPRVWRSGPRWGAWLLAGLMGAIAVFYLQLRTPHPSPQDISTLLVNPPNQIELTGQILTPPQPNRNNRIRFNLQVQQVAQYPDLQGKVYVTLPLLQGTGLVPQQTVTLTGRIYAPPPAQNPGGFDFQAYLARQGIFTGFTGRLAAAQGETPWGWWQLRQRIIRSQVRWLGSESGSLLSSMVLGRRAVDLSPALRDSFLGVGLAHTLAASGFHVSLLLGLVLVFTRAWGAKTRFYVGGGVLLFYLGLTGLQPSAMRAVVMGLGVLLGLVSDRQVKPLGLLLVTATGLLIFNPLWIWDLGFQLSFLATFGLLVTTPAITRRLDILPLKVATILAVPIAASLWTFPLLIYQFKTLPLYSLLVNLTTTPLISFISLGGMISGALGLIFPLLGSTTACLLTPALSFLIQLVQGVLSLPLSTWNIGKIALWQLLLCYGAWVFIWCSPIGRRRWGIVGGSALAILILPLWYNHATLLQVTVLATSPQPVVIIQEQDKVTLLHGGNDNTANYAILPFFREQGLNHINLALALPFNNPLESGWTEISDSLKVRNLFHSSQNQETLLEQLKLGRFTPLQIGQRLQLDSLTLQVLSLEPTGLQFKVGSLRWLLMMGATDNLGQLPESDVLIWGDSYGRLRQRNLLPKVLAQVQPKAVILSQTFLDSETHAQLKQLQIPFYLTGEVGAVQWTPRRGLESFVQEVGLR</sequence>
<feature type="transmembrane region" description="Helical" evidence="6">
    <location>
        <begin position="330"/>
        <end position="349"/>
    </location>
</feature>
<feature type="transmembrane region" description="Helical" evidence="6">
    <location>
        <begin position="355"/>
        <end position="374"/>
    </location>
</feature>
<feature type="transmembrane region" description="Helical" evidence="6">
    <location>
        <begin position="501"/>
        <end position="518"/>
    </location>
</feature>
<dbReference type="PANTHER" id="PTHR30619:SF1">
    <property type="entry name" value="RECOMBINATION PROTEIN 2"/>
    <property type="match status" value="1"/>
</dbReference>
<feature type="transmembrane region" description="Helical" evidence="6">
    <location>
        <begin position="448"/>
        <end position="470"/>
    </location>
</feature>
<dbReference type="PANTHER" id="PTHR30619">
    <property type="entry name" value="DNA INTERNALIZATION/COMPETENCE PROTEIN COMEC/REC2"/>
    <property type="match status" value="1"/>
</dbReference>
<protein>
    <submittedName>
        <fullName evidence="9">ComEC/Rec2 family competence protein</fullName>
    </submittedName>
</protein>
<evidence type="ECO:0000256" key="1">
    <source>
        <dbReference type="ARBA" id="ARBA00004651"/>
    </source>
</evidence>
<evidence type="ECO:0000256" key="5">
    <source>
        <dbReference type="ARBA" id="ARBA00023136"/>
    </source>
</evidence>